<evidence type="ECO:0000259" key="2">
    <source>
        <dbReference type="SMART" id="SM00932"/>
    </source>
</evidence>
<comment type="caution">
    <text evidence="3">The sequence shown here is derived from an EMBL/GenBank/DDBJ whole genome shotgun (WGS) entry which is preliminary data.</text>
</comment>
<dbReference type="InterPro" id="IPR014824">
    <property type="entry name" value="Nfu/NifU_N"/>
</dbReference>
<dbReference type="SMART" id="SM00567">
    <property type="entry name" value="EZ_HEAT"/>
    <property type="match status" value="3"/>
</dbReference>
<dbReference type="PANTHER" id="PTHR12697">
    <property type="entry name" value="PBS LYASE HEAT-LIKE PROTEIN"/>
    <property type="match status" value="1"/>
</dbReference>
<accession>A0ABS2PDI1</accession>
<keyword evidence="4" id="KW-1185">Reference proteome</keyword>
<dbReference type="InterPro" id="IPR011989">
    <property type="entry name" value="ARM-like"/>
</dbReference>
<dbReference type="SUPFAM" id="SSF48371">
    <property type="entry name" value="ARM repeat"/>
    <property type="match status" value="1"/>
</dbReference>
<dbReference type="Proteomes" id="UP000741863">
    <property type="component" value="Unassembled WGS sequence"/>
</dbReference>
<reference evidence="3 4" key="1">
    <citation type="submission" date="2021-01" db="EMBL/GenBank/DDBJ databases">
        <title>Genomic Encyclopedia of Type Strains, Phase IV (KMG-IV): sequencing the most valuable type-strain genomes for metagenomic binning, comparative biology and taxonomic classification.</title>
        <authorList>
            <person name="Goeker M."/>
        </authorList>
    </citation>
    <scope>NUCLEOTIDE SEQUENCE [LARGE SCALE GENOMIC DNA]</scope>
    <source>
        <strain evidence="3 4">DSM 25540</strain>
    </source>
</reference>
<dbReference type="InterPro" id="IPR021133">
    <property type="entry name" value="HEAT_type_2"/>
</dbReference>
<dbReference type="InterPro" id="IPR025989">
    <property type="entry name" value="Virulence_F_dom"/>
</dbReference>
<dbReference type="RefSeq" id="WP_204698154.1">
    <property type="nucleotide sequence ID" value="NZ_JAFBEC010000007.1"/>
</dbReference>
<name>A0ABS2PDI1_9BACL</name>
<feature type="domain" description="Scaffold protein Nfu/NifU N-terminal" evidence="2">
    <location>
        <begin position="4"/>
        <end position="90"/>
    </location>
</feature>
<dbReference type="SUPFAM" id="SSF110836">
    <property type="entry name" value="Hypothetical protein SAV1430"/>
    <property type="match status" value="1"/>
</dbReference>
<dbReference type="PANTHER" id="PTHR12697:SF37">
    <property type="entry name" value="CONSERVED VIRULENCE FACTOR C"/>
    <property type="match status" value="1"/>
</dbReference>
<dbReference type="Gene3D" id="3.30.1370.70">
    <property type="entry name" value="Scaffold protein Nfu/NifU, N-terminal domain"/>
    <property type="match status" value="1"/>
</dbReference>
<comment type="function">
    <text evidence="1">Catalyzes the hydroxylation of the N(6)-(4-aminobutyl)-L-lysine intermediate produced by deoxyhypusine synthase/DHPS on a critical lysine of the eukaryotic translation initiation factor 5A/eIF-5A. This is the second step of the post-translational modification of that lysine into an unusual amino acid residue named hypusine. Hypusination is unique to mature eIF-5A factor and is essential for its function.</text>
</comment>
<dbReference type="PROSITE" id="PS50077">
    <property type="entry name" value="HEAT_REPEAT"/>
    <property type="match status" value="1"/>
</dbReference>
<evidence type="ECO:0000313" key="4">
    <source>
        <dbReference type="Proteomes" id="UP000741863"/>
    </source>
</evidence>
<dbReference type="InterPro" id="IPR016024">
    <property type="entry name" value="ARM-type_fold"/>
</dbReference>
<dbReference type="InterPro" id="IPR004155">
    <property type="entry name" value="PBS_lyase_HEAT"/>
</dbReference>
<dbReference type="Pfam" id="PF13769">
    <property type="entry name" value="Virulence_fact"/>
    <property type="match status" value="1"/>
</dbReference>
<organism evidence="3 4">
    <name type="scientific">Geomicrobium sediminis</name>
    <dbReference type="NCBI Taxonomy" id="1347788"/>
    <lineage>
        <taxon>Bacteria</taxon>
        <taxon>Bacillati</taxon>
        <taxon>Bacillota</taxon>
        <taxon>Bacilli</taxon>
        <taxon>Bacillales</taxon>
        <taxon>Geomicrobium</taxon>
    </lineage>
</organism>
<dbReference type="Pfam" id="PF03130">
    <property type="entry name" value="HEAT_PBS"/>
    <property type="match status" value="1"/>
</dbReference>
<dbReference type="Pfam" id="PF08712">
    <property type="entry name" value="Nfu_N"/>
    <property type="match status" value="1"/>
</dbReference>
<dbReference type="Gene3D" id="1.25.10.10">
    <property type="entry name" value="Leucine-rich Repeat Variant"/>
    <property type="match status" value="1"/>
</dbReference>
<proteinExistence type="predicted"/>
<sequence length="374" mass="42649">MQIRSIEPTPSPNTMKLTLDQALGSGKSNNYTKDNHSDAPKEIQELFKIEGIKGVYHVADFIALEREPKAKWEPVLQKARQVFGEDTKEDTNEEQVVADHYGEVQVQLQMFKNIPMQVKLLTSDEEKRVGLPERFEQAAFKAANADDNIVLDRSWEERAVRYGNDLEEIGQEVLEEVKAAYDQERLDRLVHYATDSSSVERPKPYAVTKEMLEDPDWKKRFAALDQMDPTEDDLEILSIAMKDEKLSVRRLAVTLIGMIETKAILPYLYEAMKDKSATIRRTAADTFSDLGDPSAMDEVIKSLNDKSKLVRWRAAMFLFEVGDERAIEPLKAAIPDPEFEVDMQMKMALKRIEGGEEAKGSVWKQMTESVRAKD</sequence>
<evidence type="ECO:0000256" key="1">
    <source>
        <dbReference type="ARBA" id="ARBA00045876"/>
    </source>
</evidence>
<dbReference type="SMART" id="SM00932">
    <property type="entry name" value="Nfu_N"/>
    <property type="match status" value="1"/>
</dbReference>
<gene>
    <name evidence="3" type="ORF">JOD17_002574</name>
</gene>
<protein>
    <recommendedName>
        <fullName evidence="2">Scaffold protein Nfu/NifU N-terminal domain-containing protein</fullName>
    </recommendedName>
</protein>
<dbReference type="Pfam" id="PF13646">
    <property type="entry name" value="HEAT_2"/>
    <property type="match status" value="1"/>
</dbReference>
<evidence type="ECO:0000313" key="3">
    <source>
        <dbReference type="EMBL" id="MBM7633480.1"/>
    </source>
</evidence>
<dbReference type="InterPro" id="IPR036498">
    <property type="entry name" value="Nfu/NifU_N_sf"/>
</dbReference>
<dbReference type="EMBL" id="JAFBEC010000007">
    <property type="protein sequence ID" value="MBM7633480.1"/>
    <property type="molecule type" value="Genomic_DNA"/>
</dbReference>